<name>M0P9E4_9EURY</name>
<feature type="compositionally biased region" description="Low complexity" evidence="1">
    <location>
        <begin position="121"/>
        <end position="151"/>
    </location>
</feature>
<dbReference type="Proteomes" id="UP000011575">
    <property type="component" value="Unassembled WGS sequence"/>
</dbReference>
<dbReference type="OrthoDB" id="204982at2157"/>
<dbReference type="Pfam" id="PF26456">
    <property type="entry name" value="DUF8135"/>
    <property type="match status" value="1"/>
</dbReference>
<evidence type="ECO:0000313" key="3">
    <source>
        <dbReference type="EMBL" id="EMA66448.1"/>
    </source>
</evidence>
<dbReference type="STRING" id="1230454.C461_10423"/>
<accession>M0P9E4</accession>
<feature type="domain" description="DUF8135" evidence="2">
    <location>
        <begin position="169"/>
        <end position="218"/>
    </location>
</feature>
<comment type="caution">
    <text evidence="3">The sequence shown here is derived from an EMBL/GenBank/DDBJ whole genome shotgun (WGS) entry which is preliminary data.</text>
</comment>
<dbReference type="EMBL" id="AOJI01000026">
    <property type="protein sequence ID" value="EMA66448.1"/>
    <property type="molecule type" value="Genomic_DNA"/>
</dbReference>
<organism evidence="3 4">
    <name type="scientific">Halorubrum aidingense JCM 13560</name>
    <dbReference type="NCBI Taxonomy" id="1230454"/>
    <lineage>
        <taxon>Archaea</taxon>
        <taxon>Methanobacteriati</taxon>
        <taxon>Methanobacteriota</taxon>
        <taxon>Stenosarchaea group</taxon>
        <taxon>Halobacteria</taxon>
        <taxon>Halobacteriales</taxon>
        <taxon>Haloferacaceae</taxon>
        <taxon>Halorubrum</taxon>
    </lineage>
</organism>
<feature type="compositionally biased region" description="Basic and acidic residues" evidence="1">
    <location>
        <begin position="1"/>
        <end position="21"/>
    </location>
</feature>
<proteinExistence type="predicted"/>
<sequence length="233" mass="23816">MTDDTRPEPNDDGASETRDGDPLFAAEDEEAVDDPFAELGAGVDGVDGDDRDRDRTGAAPTPDPDSIDSIDSVDPFDELGPAADGDGDDAFDGALDDAFDRMDVGETTGESVWEALDEDAAGVGETVGAGAASASGDSNAASASGDSRGSGTVQGPTTAADRTATESERVVDKRAYCQQCPHFSAPPDVACGHEGTTIVEAVGFDEFRVRNCPMVTADDDAGLGADPAFDADE</sequence>
<gene>
    <name evidence="3" type="ORF">C461_10423</name>
</gene>
<dbReference type="PATRIC" id="fig|1230454.4.peg.2099"/>
<dbReference type="InterPro" id="IPR058448">
    <property type="entry name" value="DUF8135"/>
</dbReference>
<evidence type="ECO:0000259" key="2">
    <source>
        <dbReference type="Pfam" id="PF26456"/>
    </source>
</evidence>
<evidence type="ECO:0000313" key="4">
    <source>
        <dbReference type="Proteomes" id="UP000011575"/>
    </source>
</evidence>
<dbReference type="AlphaFoldDB" id="M0P9E4"/>
<protein>
    <recommendedName>
        <fullName evidence="2">DUF8135 domain-containing protein</fullName>
    </recommendedName>
</protein>
<dbReference type="RefSeq" id="WP_008000987.1">
    <property type="nucleotide sequence ID" value="NZ_AOJI01000026.1"/>
</dbReference>
<feature type="compositionally biased region" description="Acidic residues" evidence="1">
    <location>
        <begin position="85"/>
        <end position="97"/>
    </location>
</feature>
<keyword evidence="4" id="KW-1185">Reference proteome</keyword>
<feature type="compositionally biased region" description="Acidic residues" evidence="1">
    <location>
        <begin position="26"/>
        <end position="36"/>
    </location>
</feature>
<feature type="region of interest" description="Disordered" evidence="1">
    <location>
        <begin position="1"/>
        <end position="170"/>
    </location>
</feature>
<evidence type="ECO:0000256" key="1">
    <source>
        <dbReference type="SAM" id="MobiDB-lite"/>
    </source>
</evidence>
<reference evidence="3 4" key="1">
    <citation type="journal article" date="2014" name="PLoS Genet.">
        <title>Phylogenetically driven sequencing of extremely halophilic archaea reveals strategies for static and dynamic osmo-response.</title>
        <authorList>
            <person name="Becker E.A."/>
            <person name="Seitzer P.M."/>
            <person name="Tritt A."/>
            <person name="Larsen D."/>
            <person name="Krusor M."/>
            <person name="Yao A.I."/>
            <person name="Wu D."/>
            <person name="Madern D."/>
            <person name="Eisen J.A."/>
            <person name="Darling A.E."/>
            <person name="Facciotti M.T."/>
        </authorList>
    </citation>
    <scope>NUCLEOTIDE SEQUENCE [LARGE SCALE GENOMIC DNA]</scope>
    <source>
        <strain evidence="3 4">JCM 13560</strain>
    </source>
</reference>